<protein>
    <submittedName>
        <fullName evidence="1">Uncharacterized protein</fullName>
    </submittedName>
</protein>
<name>A0AAW2RH17_SESRA</name>
<organism evidence="1">
    <name type="scientific">Sesamum radiatum</name>
    <name type="common">Black benniseed</name>
    <dbReference type="NCBI Taxonomy" id="300843"/>
    <lineage>
        <taxon>Eukaryota</taxon>
        <taxon>Viridiplantae</taxon>
        <taxon>Streptophyta</taxon>
        <taxon>Embryophyta</taxon>
        <taxon>Tracheophyta</taxon>
        <taxon>Spermatophyta</taxon>
        <taxon>Magnoliopsida</taxon>
        <taxon>eudicotyledons</taxon>
        <taxon>Gunneridae</taxon>
        <taxon>Pentapetalae</taxon>
        <taxon>asterids</taxon>
        <taxon>lamiids</taxon>
        <taxon>Lamiales</taxon>
        <taxon>Pedaliaceae</taxon>
        <taxon>Sesamum</taxon>
    </lineage>
</organism>
<reference evidence="1" key="1">
    <citation type="submission" date="2020-06" db="EMBL/GenBank/DDBJ databases">
        <authorList>
            <person name="Li T."/>
            <person name="Hu X."/>
            <person name="Zhang T."/>
            <person name="Song X."/>
            <person name="Zhang H."/>
            <person name="Dai N."/>
            <person name="Sheng W."/>
            <person name="Hou X."/>
            <person name="Wei L."/>
        </authorList>
    </citation>
    <scope>NUCLEOTIDE SEQUENCE</scope>
    <source>
        <strain evidence="1">G02</strain>
        <tissue evidence="1">Leaf</tissue>
    </source>
</reference>
<reference evidence="1" key="2">
    <citation type="journal article" date="2024" name="Plant">
        <title>Genomic evolution and insights into agronomic trait innovations of Sesamum species.</title>
        <authorList>
            <person name="Miao H."/>
            <person name="Wang L."/>
            <person name="Qu L."/>
            <person name="Liu H."/>
            <person name="Sun Y."/>
            <person name="Le M."/>
            <person name="Wang Q."/>
            <person name="Wei S."/>
            <person name="Zheng Y."/>
            <person name="Lin W."/>
            <person name="Duan Y."/>
            <person name="Cao H."/>
            <person name="Xiong S."/>
            <person name="Wang X."/>
            <person name="Wei L."/>
            <person name="Li C."/>
            <person name="Ma Q."/>
            <person name="Ju M."/>
            <person name="Zhao R."/>
            <person name="Li G."/>
            <person name="Mu C."/>
            <person name="Tian Q."/>
            <person name="Mei H."/>
            <person name="Zhang T."/>
            <person name="Gao T."/>
            <person name="Zhang H."/>
        </authorList>
    </citation>
    <scope>NUCLEOTIDE SEQUENCE</scope>
    <source>
        <strain evidence="1">G02</strain>
    </source>
</reference>
<proteinExistence type="predicted"/>
<evidence type="ECO:0000313" key="1">
    <source>
        <dbReference type="EMBL" id="KAL0378776.1"/>
    </source>
</evidence>
<accession>A0AAW2RH17</accession>
<dbReference type="EMBL" id="JACGWJ010000013">
    <property type="protein sequence ID" value="KAL0378776.1"/>
    <property type="molecule type" value="Genomic_DNA"/>
</dbReference>
<dbReference type="AlphaFoldDB" id="A0AAW2RH17"/>
<sequence>MLLGTGTAGARFASSGAPTLEGVAAPIGVRVANCSWITMVIICWMVPRRTGDNSAEGIFKEVPCLVGSVARSAGLGGVGITDLVMGANEVPKTTRRAWVVLGASPIFCLP</sequence>
<gene>
    <name evidence="1" type="ORF">Sradi_3183100</name>
</gene>
<comment type="caution">
    <text evidence="1">The sequence shown here is derived from an EMBL/GenBank/DDBJ whole genome shotgun (WGS) entry which is preliminary data.</text>
</comment>